<organism evidence="1 2">
    <name type="scientific">Phaseolus angularis</name>
    <name type="common">Azuki bean</name>
    <name type="synonym">Vigna angularis</name>
    <dbReference type="NCBI Taxonomy" id="3914"/>
    <lineage>
        <taxon>Eukaryota</taxon>
        <taxon>Viridiplantae</taxon>
        <taxon>Streptophyta</taxon>
        <taxon>Embryophyta</taxon>
        <taxon>Tracheophyta</taxon>
        <taxon>Spermatophyta</taxon>
        <taxon>Magnoliopsida</taxon>
        <taxon>eudicotyledons</taxon>
        <taxon>Gunneridae</taxon>
        <taxon>Pentapetalae</taxon>
        <taxon>rosids</taxon>
        <taxon>fabids</taxon>
        <taxon>Fabales</taxon>
        <taxon>Fabaceae</taxon>
        <taxon>Papilionoideae</taxon>
        <taxon>50 kb inversion clade</taxon>
        <taxon>NPAAA clade</taxon>
        <taxon>indigoferoid/millettioid clade</taxon>
        <taxon>Phaseoleae</taxon>
        <taxon>Vigna</taxon>
    </lineage>
</organism>
<accession>A0A0L9UU03</accession>
<dbReference type="EMBL" id="CM003376">
    <property type="protein sequence ID" value="KOM46211.1"/>
    <property type="molecule type" value="Genomic_DNA"/>
</dbReference>
<dbReference type="Gramene" id="KOM46211">
    <property type="protein sequence ID" value="KOM46211"/>
    <property type="gene ID" value="LR48_Vigan06g151700"/>
</dbReference>
<evidence type="ECO:0000313" key="1">
    <source>
        <dbReference type="EMBL" id="KOM46211.1"/>
    </source>
</evidence>
<sequence length="219" mass="24590">MEEKKKQLRVTSPPTLEARLLRGELQNLIPLKVKLENPKGSPLATFHSHCIFHFPFTLQISLTSTTQPFLFHSTSAAWIAYAIAATQAYSLASFPQHNTTSSFREVFIYFTLGKELLHHEPHCHRLSSPFSPIKITSPPFKSASASNLRFSTEQTSNPRVPNSSAASSVSPWQNLRIHGSNRFFSCFSVLHLDQIQISRRLRIQLKPSAITCSAKVFGN</sequence>
<evidence type="ECO:0000313" key="2">
    <source>
        <dbReference type="Proteomes" id="UP000053144"/>
    </source>
</evidence>
<dbReference type="Proteomes" id="UP000053144">
    <property type="component" value="Chromosome 6"/>
</dbReference>
<name>A0A0L9UU03_PHAAN</name>
<gene>
    <name evidence="1" type="ORF">LR48_Vigan06g151700</name>
</gene>
<protein>
    <submittedName>
        <fullName evidence="1">Uncharacterized protein</fullName>
    </submittedName>
</protein>
<dbReference type="AlphaFoldDB" id="A0A0L9UU03"/>
<reference evidence="2" key="1">
    <citation type="journal article" date="2015" name="Proc. Natl. Acad. Sci. U.S.A.">
        <title>Genome sequencing of adzuki bean (Vigna angularis) provides insight into high starch and low fat accumulation and domestication.</title>
        <authorList>
            <person name="Yang K."/>
            <person name="Tian Z."/>
            <person name="Chen C."/>
            <person name="Luo L."/>
            <person name="Zhao B."/>
            <person name="Wang Z."/>
            <person name="Yu L."/>
            <person name="Li Y."/>
            <person name="Sun Y."/>
            <person name="Li W."/>
            <person name="Chen Y."/>
            <person name="Li Y."/>
            <person name="Zhang Y."/>
            <person name="Ai D."/>
            <person name="Zhao J."/>
            <person name="Shang C."/>
            <person name="Ma Y."/>
            <person name="Wu B."/>
            <person name="Wang M."/>
            <person name="Gao L."/>
            <person name="Sun D."/>
            <person name="Zhang P."/>
            <person name="Guo F."/>
            <person name="Wang W."/>
            <person name="Li Y."/>
            <person name="Wang J."/>
            <person name="Varshney R.K."/>
            <person name="Wang J."/>
            <person name="Ling H.Q."/>
            <person name="Wan P."/>
        </authorList>
    </citation>
    <scope>NUCLEOTIDE SEQUENCE</scope>
    <source>
        <strain evidence="2">cv. Jingnong 6</strain>
    </source>
</reference>
<proteinExistence type="predicted"/>